<evidence type="ECO:0000313" key="1">
    <source>
        <dbReference type="EMBL" id="GAA6498544.1"/>
    </source>
</evidence>
<name>A0ABQ0BPT2_9FIRM</name>
<accession>A0ABQ0BPT2</accession>
<sequence>MGNDNLSEKPVIMEYLSELIHAQMEDRIPQPLPKGVTLEELQETAKKGQICYLIFGALLKLDIPEADAEKMRPSVLNSTIKTLSQVCAVREIQEKLEENKIRHQVLKGAVMKHIYPRPEFREMGDIDIMIYEDSLEQAEKVVEELGFVKYQTVKHHEIFFKKPFLMLEMHWSLYDQNVDRNQSVYFKKQFRAEKKEGWQYSYEFSKEDFYVYLISHMAKHFYETGCGIRNLLDIYIYQNAYKATMDRRLVEEELRKCGLLNFEREMKNLSVIWLDNLAGDTFYNNLFEYMLDCGIYGKGENGVWGQLAKEITSDKINKRSVRMKYYFPALGYMKEHYAWLDKFPYMLPIAWTCRAFQGITRKGSMERKKYLERAEPENIEKVRMIYQRLHLNFKK</sequence>
<dbReference type="RefSeq" id="WP_033139347.1">
    <property type="nucleotide sequence ID" value="NZ_AP031413.1"/>
</dbReference>
<dbReference type="Pfam" id="PF14907">
    <property type="entry name" value="NTP_transf_5"/>
    <property type="match status" value="1"/>
</dbReference>
<keyword evidence="2" id="KW-1185">Reference proteome</keyword>
<dbReference type="Proteomes" id="UP001600941">
    <property type="component" value="Unassembled WGS sequence"/>
</dbReference>
<proteinExistence type="predicted"/>
<evidence type="ECO:0000313" key="2">
    <source>
        <dbReference type="Proteomes" id="UP001600941"/>
    </source>
</evidence>
<organism evidence="1 2">
    <name type="scientific">Blautia parvula</name>
    <dbReference type="NCBI Taxonomy" id="2877527"/>
    <lineage>
        <taxon>Bacteria</taxon>
        <taxon>Bacillati</taxon>
        <taxon>Bacillota</taxon>
        <taxon>Clostridia</taxon>
        <taxon>Lachnospirales</taxon>
        <taxon>Lachnospiraceae</taxon>
        <taxon>Blautia</taxon>
    </lineage>
</organism>
<reference evidence="1 2" key="1">
    <citation type="submission" date="2024-04" db="EMBL/GenBank/DDBJ databases">
        <title>Defined microbial consortia suppress multidrug-resistant proinflammatory Enterobacteriaceae via ecological control.</title>
        <authorList>
            <person name="Furuichi M."/>
            <person name="Kawaguchi T."/>
            <person name="Pust M."/>
            <person name="Yasuma K."/>
            <person name="Plichta D."/>
            <person name="Hasegawa N."/>
            <person name="Ohya T."/>
            <person name="Bhattarai S."/>
            <person name="Sasajima S."/>
            <person name="Aoto Y."/>
            <person name="Tuganbaev T."/>
            <person name="Yaginuma M."/>
            <person name="Ueda M."/>
            <person name="Okahashi N."/>
            <person name="Amafuji K."/>
            <person name="Kiridooshi Y."/>
            <person name="Sugita K."/>
            <person name="Strazar M."/>
            <person name="Skelly A."/>
            <person name="Suda W."/>
            <person name="Hattori M."/>
            <person name="Nakamoto N."/>
            <person name="Caballero S."/>
            <person name="Norman J."/>
            <person name="Olle B."/>
            <person name="Tanoue T."/>
            <person name="Arita M."/>
            <person name="Bucci V."/>
            <person name="Atarashi K."/>
            <person name="Xavier R."/>
            <person name="Honda K."/>
        </authorList>
    </citation>
    <scope>NUCLEOTIDE SEQUENCE [LARGE SCALE GENOMIC DNA]</scope>
    <source>
        <strain evidence="2">k34-0107-D12</strain>
    </source>
</reference>
<gene>
    <name evidence="1" type="ORF">K340107D12_13600</name>
</gene>
<comment type="caution">
    <text evidence="1">The sequence shown here is derived from an EMBL/GenBank/DDBJ whole genome shotgun (WGS) entry which is preliminary data.</text>
</comment>
<dbReference type="InterPro" id="IPR039498">
    <property type="entry name" value="NTP_transf_5"/>
</dbReference>
<dbReference type="EMBL" id="BAABZQ010000001">
    <property type="protein sequence ID" value="GAA6498544.1"/>
    <property type="molecule type" value="Genomic_DNA"/>
</dbReference>
<protein>
    <recommendedName>
        <fullName evidence="3">Nucleotidyltransferase family protein</fullName>
    </recommendedName>
</protein>
<dbReference type="Gene3D" id="3.30.460.40">
    <property type="match status" value="1"/>
</dbReference>
<evidence type="ECO:0008006" key="3">
    <source>
        <dbReference type="Google" id="ProtNLM"/>
    </source>
</evidence>